<proteinExistence type="predicted"/>
<dbReference type="EMBL" id="BMER01000003">
    <property type="protein sequence ID" value="GGG92630.1"/>
    <property type="molecule type" value="Genomic_DNA"/>
</dbReference>
<reference evidence="2" key="2">
    <citation type="submission" date="2020-09" db="EMBL/GenBank/DDBJ databases">
        <authorList>
            <person name="Sun Q."/>
            <person name="Zhou Y."/>
        </authorList>
    </citation>
    <scope>NUCLEOTIDE SEQUENCE</scope>
    <source>
        <strain evidence="2">CGMCC 1.12195</strain>
    </source>
</reference>
<dbReference type="AlphaFoldDB" id="A0A917HVP3"/>
<dbReference type="CDD" id="cd00158">
    <property type="entry name" value="RHOD"/>
    <property type="match status" value="1"/>
</dbReference>
<name>A0A917HVP3_9SPHI</name>
<organism evidence="2 3">
    <name type="scientific">Parapedobacter pyrenivorans</name>
    <dbReference type="NCBI Taxonomy" id="1305674"/>
    <lineage>
        <taxon>Bacteria</taxon>
        <taxon>Pseudomonadati</taxon>
        <taxon>Bacteroidota</taxon>
        <taxon>Sphingobacteriia</taxon>
        <taxon>Sphingobacteriales</taxon>
        <taxon>Sphingobacteriaceae</taxon>
        <taxon>Parapedobacter</taxon>
    </lineage>
</organism>
<dbReference type="SUPFAM" id="SSF52821">
    <property type="entry name" value="Rhodanese/Cell cycle control phosphatase"/>
    <property type="match status" value="1"/>
</dbReference>
<evidence type="ECO:0000259" key="1">
    <source>
        <dbReference type="PROSITE" id="PS50206"/>
    </source>
</evidence>
<dbReference type="SMART" id="SM00450">
    <property type="entry name" value="RHOD"/>
    <property type="match status" value="1"/>
</dbReference>
<sequence>MWPFVTFLCLTWGHGQQDSTHNPEFAERLNSIYRHSVPAVTVSELKVLMKQGVIVLDTREKDEFDVSHVKYARHVGYIWFDMREVYDIPKTDTIVVYCAIGNRSERIGEKLHKAGYRHVYNLFGGIYEWVNQRNPVYNNRDVQTTEVHGYDKNWAQWLDRATRVY</sequence>
<dbReference type="InterPro" id="IPR036873">
    <property type="entry name" value="Rhodanese-like_dom_sf"/>
</dbReference>
<evidence type="ECO:0000313" key="2">
    <source>
        <dbReference type="EMBL" id="GGG92630.1"/>
    </source>
</evidence>
<dbReference type="InterPro" id="IPR001763">
    <property type="entry name" value="Rhodanese-like_dom"/>
</dbReference>
<accession>A0A917HVP3</accession>
<protein>
    <recommendedName>
        <fullName evidence="1">Rhodanese domain-containing protein</fullName>
    </recommendedName>
</protein>
<gene>
    <name evidence="2" type="ORF">GCM10007415_29290</name>
</gene>
<dbReference type="PROSITE" id="PS50206">
    <property type="entry name" value="RHODANESE_3"/>
    <property type="match status" value="1"/>
</dbReference>
<dbReference type="RefSeq" id="WP_188506819.1">
    <property type="nucleotide sequence ID" value="NZ_BMER01000003.1"/>
</dbReference>
<dbReference type="NCBIfam" id="NF045521">
    <property type="entry name" value="rhoda_near_glyco"/>
    <property type="match status" value="1"/>
</dbReference>
<dbReference type="Pfam" id="PF00581">
    <property type="entry name" value="Rhodanese"/>
    <property type="match status" value="1"/>
</dbReference>
<reference evidence="2" key="1">
    <citation type="journal article" date="2014" name="Int. J. Syst. Evol. Microbiol.">
        <title>Complete genome sequence of Corynebacterium casei LMG S-19264T (=DSM 44701T), isolated from a smear-ripened cheese.</title>
        <authorList>
            <consortium name="US DOE Joint Genome Institute (JGI-PGF)"/>
            <person name="Walter F."/>
            <person name="Albersmeier A."/>
            <person name="Kalinowski J."/>
            <person name="Ruckert C."/>
        </authorList>
    </citation>
    <scope>NUCLEOTIDE SEQUENCE</scope>
    <source>
        <strain evidence="2">CGMCC 1.12195</strain>
    </source>
</reference>
<evidence type="ECO:0000313" key="3">
    <source>
        <dbReference type="Proteomes" id="UP000660862"/>
    </source>
</evidence>
<comment type="caution">
    <text evidence="2">The sequence shown here is derived from an EMBL/GenBank/DDBJ whole genome shotgun (WGS) entry which is preliminary data.</text>
</comment>
<dbReference type="PANTHER" id="PTHR44086">
    <property type="entry name" value="THIOSULFATE SULFURTRANSFERASE RDL2, MITOCHONDRIAL-RELATED"/>
    <property type="match status" value="1"/>
</dbReference>
<dbReference type="Gene3D" id="3.40.250.10">
    <property type="entry name" value="Rhodanese-like domain"/>
    <property type="match status" value="1"/>
</dbReference>
<keyword evidence="3" id="KW-1185">Reference proteome</keyword>
<feature type="domain" description="Rhodanese" evidence="1">
    <location>
        <begin position="49"/>
        <end position="138"/>
    </location>
</feature>
<dbReference type="PANTHER" id="PTHR44086:SF10">
    <property type="entry name" value="THIOSULFATE SULFURTRANSFERASE_RHODANESE-LIKE DOMAIN-CONTAINING PROTEIN 3"/>
    <property type="match status" value="1"/>
</dbReference>
<dbReference type="Proteomes" id="UP000660862">
    <property type="component" value="Unassembled WGS sequence"/>
</dbReference>
<dbReference type="GO" id="GO:0004792">
    <property type="term" value="F:thiosulfate-cyanide sulfurtransferase activity"/>
    <property type="evidence" value="ECO:0007669"/>
    <property type="project" value="TreeGrafter"/>
</dbReference>